<feature type="transmembrane region" description="Helical" evidence="1">
    <location>
        <begin position="119"/>
        <end position="140"/>
    </location>
</feature>
<reference evidence="4" key="1">
    <citation type="journal article" date="2019" name="Int. J. Syst. Evol. Microbiol.">
        <title>The Global Catalogue of Microorganisms (GCM) 10K type strain sequencing project: providing services to taxonomists for standard genome sequencing and annotation.</title>
        <authorList>
            <consortium name="The Broad Institute Genomics Platform"/>
            <consortium name="The Broad Institute Genome Sequencing Center for Infectious Disease"/>
            <person name="Wu L."/>
            <person name="Ma J."/>
        </authorList>
    </citation>
    <scope>NUCLEOTIDE SEQUENCE [LARGE SCALE GENOMIC DNA]</scope>
    <source>
        <strain evidence="4">KCTC 42587</strain>
    </source>
</reference>
<evidence type="ECO:0000259" key="2">
    <source>
        <dbReference type="Pfam" id="PF07885"/>
    </source>
</evidence>
<gene>
    <name evidence="3" type="ORF">ACFSQP_08995</name>
</gene>
<accession>A0ABW5KSG5</accession>
<keyword evidence="3" id="KW-0407">Ion channel</keyword>
<dbReference type="GO" id="GO:0034220">
    <property type="term" value="P:monoatomic ion transmembrane transport"/>
    <property type="evidence" value="ECO:0007669"/>
    <property type="project" value="UniProtKB-KW"/>
</dbReference>
<keyword evidence="1" id="KW-0472">Membrane</keyword>
<name>A0ABW5KSG5_9FLAO</name>
<dbReference type="InterPro" id="IPR013099">
    <property type="entry name" value="K_chnl_dom"/>
</dbReference>
<evidence type="ECO:0000313" key="3">
    <source>
        <dbReference type="EMBL" id="MFD2551951.1"/>
    </source>
</evidence>
<comment type="caution">
    <text evidence="3">The sequence shown here is derived from an EMBL/GenBank/DDBJ whole genome shotgun (WGS) entry which is preliminary data.</text>
</comment>
<keyword evidence="3" id="KW-0406">Ion transport</keyword>
<dbReference type="EMBL" id="JBHULS010000003">
    <property type="protein sequence ID" value="MFD2551951.1"/>
    <property type="molecule type" value="Genomic_DNA"/>
</dbReference>
<feature type="transmembrane region" description="Helical" evidence="1">
    <location>
        <begin position="47"/>
        <end position="68"/>
    </location>
</feature>
<evidence type="ECO:0000313" key="4">
    <source>
        <dbReference type="Proteomes" id="UP001597472"/>
    </source>
</evidence>
<proteinExistence type="predicted"/>
<dbReference type="Gene3D" id="1.10.287.70">
    <property type="match status" value="1"/>
</dbReference>
<feature type="transmembrane region" description="Helical" evidence="1">
    <location>
        <begin position="6"/>
        <end position="26"/>
    </location>
</feature>
<dbReference type="SUPFAM" id="SSF81324">
    <property type="entry name" value="Voltage-gated potassium channels"/>
    <property type="match status" value="1"/>
</dbReference>
<feature type="transmembrane region" description="Helical" evidence="1">
    <location>
        <begin position="88"/>
        <end position="107"/>
    </location>
</feature>
<feature type="domain" description="Potassium channel" evidence="2">
    <location>
        <begin position="65"/>
        <end position="135"/>
    </location>
</feature>
<dbReference type="Proteomes" id="UP001597472">
    <property type="component" value="Unassembled WGS sequence"/>
</dbReference>
<protein>
    <submittedName>
        <fullName evidence="3">Potassium channel family protein</fullName>
    </submittedName>
</protein>
<sequence>MLVALLLGGFIIVLNVVIQAYGNLIWLKRVTPTFQDNGKSYHTKKAWRLLIVSFLFFTALHTLQTLIWALAYVQLPHTSGIFQNFTEAWYYSLVTFTTLGYGDITLVGDWRILSGIEAINGIMLIGWTTAMMYSLTQQILKSLPKKPV</sequence>
<keyword evidence="3" id="KW-0813">Transport</keyword>
<organism evidence="3 4">
    <name type="scientific">Bizionia sediminis</name>
    <dbReference type="NCBI Taxonomy" id="1737064"/>
    <lineage>
        <taxon>Bacteria</taxon>
        <taxon>Pseudomonadati</taxon>
        <taxon>Bacteroidota</taxon>
        <taxon>Flavobacteriia</taxon>
        <taxon>Flavobacteriales</taxon>
        <taxon>Flavobacteriaceae</taxon>
        <taxon>Bizionia</taxon>
    </lineage>
</organism>
<keyword evidence="4" id="KW-1185">Reference proteome</keyword>
<dbReference type="Pfam" id="PF07885">
    <property type="entry name" value="Ion_trans_2"/>
    <property type="match status" value="1"/>
</dbReference>
<keyword evidence="1" id="KW-0812">Transmembrane</keyword>
<evidence type="ECO:0000256" key="1">
    <source>
        <dbReference type="SAM" id="Phobius"/>
    </source>
</evidence>
<keyword evidence="1" id="KW-1133">Transmembrane helix</keyword>
<dbReference type="RefSeq" id="WP_376893607.1">
    <property type="nucleotide sequence ID" value="NZ_JBHULS010000003.1"/>
</dbReference>